<dbReference type="PANTHER" id="PTHR45973:SF9">
    <property type="entry name" value="LEUCINE-RICH REPEAT-CONTAINING PROTEIN 46"/>
    <property type="match status" value="1"/>
</dbReference>
<dbReference type="InterPro" id="IPR013087">
    <property type="entry name" value="Znf_C2H2_type"/>
</dbReference>
<feature type="compositionally biased region" description="Basic and acidic residues" evidence="8">
    <location>
        <begin position="647"/>
        <end position="659"/>
    </location>
</feature>
<keyword evidence="5" id="KW-0966">Cell projection</keyword>
<dbReference type="InterPro" id="IPR001611">
    <property type="entry name" value="Leu-rich_rpt"/>
</dbReference>
<dbReference type="PANTHER" id="PTHR45973">
    <property type="entry name" value="PROTEIN PHOSPHATASE 1 REGULATORY SUBUNIT SDS22-RELATED"/>
    <property type="match status" value="1"/>
</dbReference>
<evidence type="ECO:0000256" key="1">
    <source>
        <dbReference type="ARBA" id="ARBA00004138"/>
    </source>
</evidence>
<proteinExistence type="predicted"/>
<dbReference type="InterPro" id="IPR025875">
    <property type="entry name" value="Leu-rich_rpt_4"/>
</dbReference>
<feature type="compositionally biased region" description="Acidic residues" evidence="8">
    <location>
        <begin position="1"/>
        <end position="10"/>
    </location>
</feature>
<evidence type="ECO:0000256" key="8">
    <source>
        <dbReference type="SAM" id="MobiDB-lite"/>
    </source>
</evidence>
<dbReference type="EMBL" id="CAMPGE010001974">
    <property type="protein sequence ID" value="CAI2360777.1"/>
    <property type="molecule type" value="Genomic_DNA"/>
</dbReference>
<keyword evidence="6" id="KW-0479">Metal-binding</keyword>
<accession>A0AAD1U230</accession>
<reference evidence="10" key="1">
    <citation type="submission" date="2023-07" db="EMBL/GenBank/DDBJ databases">
        <authorList>
            <consortium name="AG Swart"/>
            <person name="Singh M."/>
            <person name="Singh A."/>
            <person name="Seah K."/>
            <person name="Emmerich C."/>
        </authorList>
    </citation>
    <scope>NUCLEOTIDE SEQUENCE</scope>
    <source>
        <strain evidence="10">DP1</strain>
    </source>
</reference>
<feature type="region of interest" description="Disordered" evidence="8">
    <location>
        <begin position="1"/>
        <end position="21"/>
    </location>
</feature>
<evidence type="ECO:0000256" key="7">
    <source>
        <dbReference type="SAM" id="Coils"/>
    </source>
</evidence>
<dbReference type="SUPFAM" id="SSF52075">
    <property type="entry name" value="Outer arm dynein light chain 1"/>
    <property type="match status" value="1"/>
</dbReference>
<dbReference type="InterPro" id="IPR050576">
    <property type="entry name" value="Cilia_flagella_integrity"/>
</dbReference>
<keyword evidence="11" id="KW-1185">Reference proteome</keyword>
<protein>
    <recommendedName>
        <fullName evidence="9">C2H2-type domain-containing protein</fullName>
    </recommendedName>
</protein>
<dbReference type="Gene3D" id="3.80.10.10">
    <property type="entry name" value="Ribonuclease Inhibitor"/>
    <property type="match status" value="1"/>
</dbReference>
<evidence type="ECO:0000313" key="10">
    <source>
        <dbReference type="EMBL" id="CAI2360777.1"/>
    </source>
</evidence>
<keyword evidence="3" id="KW-0677">Repeat</keyword>
<comment type="caution">
    <text evidence="10">The sequence shown here is derived from an EMBL/GenBank/DDBJ whole genome shotgun (WGS) entry which is preliminary data.</text>
</comment>
<keyword evidence="2" id="KW-0433">Leucine-rich repeat</keyword>
<dbReference type="InterPro" id="IPR032675">
    <property type="entry name" value="LRR_dom_sf"/>
</dbReference>
<evidence type="ECO:0000256" key="3">
    <source>
        <dbReference type="ARBA" id="ARBA00022737"/>
    </source>
</evidence>
<dbReference type="PROSITE" id="PS00028">
    <property type="entry name" value="ZINC_FINGER_C2H2_1"/>
    <property type="match status" value="1"/>
</dbReference>
<keyword evidence="4" id="KW-0969">Cilium</keyword>
<keyword evidence="7" id="KW-0175">Coiled coil</keyword>
<dbReference type="PROSITE" id="PS50157">
    <property type="entry name" value="ZINC_FINGER_C2H2_2"/>
    <property type="match status" value="1"/>
</dbReference>
<dbReference type="SMART" id="SM00365">
    <property type="entry name" value="LRR_SD22"/>
    <property type="match status" value="4"/>
</dbReference>
<dbReference type="Proteomes" id="UP001295684">
    <property type="component" value="Unassembled WGS sequence"/>
</dbReference>
<dbReference type="GO" id="GO:0008270">
    <property type="term" value="F:zinc ion binding"/>
    <property type="evidence" value="ECO:0007669"/>
    <property type="project" value="UniProtKB-KW"/>
</dbReference>
<name>A0AAD1U230_EUPCR</name>
<organism evidence="10 11">
    <name type="scientific">Euplotes crassus</name>
    <dbReference type="NCBI Taxonomy" id="5936"/>
    <lineage>
        <taxon>Eukaryota</taxon>
        <taxon>Sar</taxon>
        <taxon>Alveolata</taxon>
        <taxon>Ciliophora</taxon>
        <taxon>Intramacronucleata</taxon>
        <taxon>Spirotrichea</taxon>
        <taxon>Hypotrichia</taxon>
        <taxon>Euplotida</taxon>
        <taxon>Euplotidae</taxon>
        <taxon>Moneuplotes</taxon>
    </lineage>
</organism>
<evidence type="ECO:0000256" key="6">
    <source>
        <dbReference type="PROSITE-ProRule" id="PRU00042"/>
    </source>
</evidence>
<dbReference type="PROSITE" id="PS51450">
    <property type="entry name" value="LRR"/>
    <property type="match status" value="3"/>
</dbReference>
<evidence type="ECO:0000313" key="11">
    <source>
        <dbReference type="Proteomes" id="UP001295684"/>
    </source>
</evidence>
<feature type="coiled-coil region" evidence="7">
    <location>
        <begin position="461"/>
        <end position="572"/>
    </location>
</feature>
<keyword evidence="6" id="KW-0863">Zinc-finger</keyword>
<feature type="domain" description="C2H2-type" evidence="9">
    <location>
        <begin position="53"/>
        <end position="83"/>
    </location>
</feature>
<evidence type="ECO:0000259" key="9">
    <source>
        <dbReference type="PROSITE" id="PS50157"/>
    </source>
</evidence>
<dbReference type="Pfam" id="PF12799">
    <property type="entry name" value="LRR_4"/>
    <property type="match status" value="1"/>
</dbReference>
<evidence type="ECO:0000256" key="5">
    <source>
        <dbReference type="ARBA" id="ARBA00023273"/>
    </source>
</evidence>
<evidence type="ECO:0000256" key="4">
    <source>
        <dbReference type="ARBA" id="ARBA00023069"/>
    </source>
</evidence>
<gene>
    <name evidence="10" type="ORF">ECRASSUSDP1_LOCUS2082</name>
</gene>
<sequence length="667" mass="77771">MENDPQEEVIDTSTQKFSAKPRAIDRPMSAIKRMMMQKREEKKQPSKEPGLPLECPYSGCMRKFVSSEQLTGHISRSHKTKDEDGSQKTASTPMPVKAKAKDQEIGEEQKKFLKEIVRKNKPHDYKPRPATSFVPENQQENAGFKWLKNVRPEEVPEGVRYKKRSRPQTAIPKAKTLLEKNDFIEKKLKALQDIESKIDSEISFEIDIKNKEQNQDKGIDADLELVLEKSNCDTLEQIECLIIREGNIRKFENTPKMNFDDMVNIECLCLSHNLLKDITSIGTMTTLVELNLNFNLISDIMALEEMTNLEKLYLAHNKIADITPIANLKRLDTVDFTNNDIFYEESTLNTLYQLPKLKDLSISKNPVYSKEGFKHHLVLKLRLQTLEYEKITDLDKDIARMFYKQSGLSLPEPKKQQVRVQRSAKPSEENEESSYPSSNKENKNLKSRLKKVKFDDQESTLTNGQLELRKLHKRISKLTEENEQLKLQLTEKNYEFTYKENQIMKIELNNMYILEEENKDLKKDLDKYRKMELEGEIGNYMDGKLIPESEKVKALKSENEMLNVRIGELLERLYKVEQKTEEIETRATKNSAQEIDQKIILSKMYDGPLERPQTAQAESGYDPLLSKIEEELDLDIQKMLERNKKQLSELKHEMEEVKNMRPPRKRA</sequence>
<evidence type="ECO:0000256" key="2">
    <source>
        <dbReference type="ARBA" id="ARBA00022614"/>
    </source>
</evidence>
<feature type="region of interest" description="Disordered" evidence="8">
    <location>
        <begin position="647"/>
        <end position="667"/>
    </location>
</feature>
<dbReference type="AlphaFoldDB" id="A0AAD1U230"/>
<feature type="region of interest" description="Disordered" evidence="8">
    <location>
        <begin position="68"/>
        <end position="107"/>
    </location>
</feature>
<comment type="subcellular location">
    <subcellularLocation>
        <location evidence="1">Cell projection</location>
        <location evidence="1">Cilium</location>
    </subcellularLocation>
</comment>
<keyword evidence="6" id="KW-0862">Zinc</keyword>
<feature type="region of interest" description="Disordered" evidence="8">
    <location>
        <begin position="412"/>
        <end position="444"/>
    </location>
</feature>